<evidence type="ECO:0000256" key="6">
    <source>
        <dbReference type="ARBA" id="ARBA00022806"/>
    </source>
</evidence>
<comment type="similarity">
    <text evidence="1">In the N-terminal section; belongs to the CRISPR-associated nuclease Cas3-HD family.</text>
</comment>
<dbReference type="SUPFAM" id="SSF52540">
    <property type="entry name" value="P-loop containing nucleoside triphosphate hydrolases"/>
    <property type="match status" value="1"/>
</dbReference>
<dbReference type="InterPro" id="IPR027417">
    <property type="entry name" value="P-loop_NTPase"/>
</dbReference>
<keyword evidence="8" id="KW-0051">Antiviral defense</keyword>
<sequence length="914" mass="99402">MTASAFRDFIREVNGYEPFAWQERLLASVIDNGRWPDTIAAPTGTGKSNVVDVHVFANALFGWGEGPRVPRRLSVVVNRRAIVDAHVDHAQLIQQKLMSDAVQGTPRLVADGLRRLQFRPIVESPGENVRESDPPLVVSTIRGGLPTDSSWIDDPSACAVICATPDMWGSRILFNGYGSSRYARPREAGLLAFDNVLVVDEAHLSQQLLFSAKRIGQLVEPTKIGVPVLQVVATTATPDLEDRGQVVSVTDEDFADPVIASRLQKPKPVVLRATADWPGARRPSRKYAGIIAGLVSEQVEQHRDATVGCIVNSVFTAREVGRILAKELGDAAVLMWVGPMRPLDLKAARDAHPGAFTVEGDDGVRVIVATQTLEVGVDVDFAAMVTELAPGPSLVQRAGRVNRRGLRDHGMCVIVVPDSEPTSRTGPYAAEEISAAYRWVQALAADSDGIAYVGQVRNPVPAGARSRPVLSRLERGDTFRLAHTSEKTVADCDLAFWLREDLDDDAPTVGIVLREGLPVSDIAALQLVTATPVTADEIFPVSLPVGRDVLEDVVRSSGDRFARAIIVRDGTSSLADLFHPAVDIRPGDLFVLDSVHPIVDQGMIVSADGAPARTVTQGDAVLVRSRAQGDDAQLRELTRILRSTREATRRLPEASRDDIAVAEQAAALEYLEEFDPVIRADQQGQSLQVITPRLPDDEREFLEWLVVRTDDSIVADEDHRQKWTGKKVALSVHSRAVAESSRHLGELIGLPSTALDVLHTAGLFHDDGKAHPDFQAILGHAEGEEVLAKSGDRTADEPGRRTRRSSLPLGWRHEQLSVVVAKAKLENRSRDDRDLILRLVGTSHGRGRDAFVHQSEQLLGGEFADLLSTAVTLFDEGGWDELITVTDRTWGVWSCAYLEAIVRAADCAVSKEGS</sequence>
<evidence type="ECO:0000256" key="4">
    <source>
        <dbReference type="ARBA" id="ARBA00022741"/>
    </source>
</evidence>
<keyword evidence="6" id="KW-0347">Helicase</keyword>
<dbReference type="SMART" id="SM00471">
    <property type="entry name" value="HDc"/>
    <property type="match status" value="1"/>
</dbReference>
<keyword evidence="7" id="KW-0067">ATP-binding</keyword>
<name>A0ABZ2U176_9ACTN</name>
<comment type="similarity">
    <text evidence="2">In the central section; belongs to the CRISPR-associated helicase Cas3 family.</text>
</comment>
<reference evidence="10 11" key="1">
    <citation type="journal article" date="2023" name="Virus Evol.">
        <title>Computational host range prediction-The good, the bad, and the ugly.</title>
        <authorList>
            <person name="Howell A.A."/>
            <person name="Versoza C.J."/>
            <person name="Pfeifer S.P."/>
        </authorList>
    </citation>
    <scope>NUCLEOTIDE SEQUENCE [LARGE SCALE GENOMIC DNA]</scope>
    <source>
        <strain evidence="10 11">1610/1b</strain>
    </source>
</reference>
<evidence type="ECO:0000256" key="7">
    <source>
        <dbReference type="ARBA" id="ARBA00022840"/>
    </source>
</evidence>
<gene>
    <name evidence="10" type="primary">cas3u</name>
    <name evidence="10" type="ORF">RVF87_21105</name>
</gene>
<keyword evidence="3" id="KW-0479">Metal-binding</keyword>
<organism evidence="10 11">
    <name type="scientific">Gordonia hydrophobica</name>
    <dbReference type="NCBI Taxonomy" id="40516"/>
    <lineage>
        <taxon>Bacteria</taxon>
        <taxon>Bacillati</taxon>
        <taxon>Actinomycetota</taxon>
        <taxon>Actinomycetes</taxon>
        <taxon>Mycobacteriales</taxon>
        <taxon>Gordoniaceae</taxon>
        <taxon>Gordonia</taxon>
    </lineage>
</organism>
<dbReference type="Pfam" id="PF22590">
    <property type="entry name" value="Cas3-like_C_2"/>
    <property type="match status" value="1"/>
</dbReference>
<dbReference type="Gene3D" id="3.40.50.300">
    <property type="entry name" value="P-loop containing nucleotide triphosphate hydrolases"/>
    <property type="match status" value="2"/>
</dbReference>
<evidence type="ECO:0000256" key="3">
    <source>
        <dbReference type="ARBA" id="ARBA00022723"/>
    </source>
</evidence>
<keyword evidence="11" id="KW-1185">Reference proteome</keyword>
<dbReference type="InterPro" id="IPR038257">
    <property type="entry name" value="CRISPR-assoc_Cas3_HD_sf"/>
</dbReference>
<accession>A0ABZ2U176</accession>
<dbReference type="Proteomes" id="UP001479933">
    <property type="component" value="Chromosome"/>
</dbReference>
<evidence type="ECO:0000256" key="2">
    <source>
        <dbReference type="ARBA" id="ARBA00009046"/>
    </source>
</evidence>
<dbReference type="InterPro" id="IPR003607">
    <property type="entry name" value="HD/PDEase_dom"/>
</dbReference>
<dbReference type="PROSITE" id="PS51643">
    <property type="entry name" value="HD_CAS3"/>
    <property type="match status" value="1"/>
</dbReference>
<evidence type="ECO:0000256" key="1">
    <source>
        <dbReference type="ARBA" id="ARBA00006847"/>
    </source>
</evidence>
<evidence type="ECO:0000256" key="8">
    <source>
        <dbReference type="ARBA" id="ARBA00023118"/>
    </source>
</evidence>
<feature type="domain" description="HD Cas3-type" evidence="9">
    <location>
        <begin position="723"/>
        <end position="910"/>
    </location>
</feature>
<keyword evidence="5" id="KW-0378">Hydrolase</keyword>
<keyword evidence="4" id="KW-0547">Nucleotide-binding</keyword>
<protein>
    <submittedName>
        <fullName evidence="10">Type I-U CRISPR-associated helicase/endonuclease Cas3</fullName>
    </submittedName>
</protein>
<proteinExistence type="inferred from homology"/>
<dbReference type="InterPro" id="IPR013444">
    <property type="entry name" value="Helicase_Cas3_CRISPR-ass_Anaes"/>
</dbReference>
<dbReference type="InterPro" id="IPR054712">
    <property type="entry name" value="Cas3-like_dom"/>
</dbReference>
<dbReference type="Gene3D" id="1.10.3210.30">
    <property type="match status" value="1"/>
</dbReference>
<dbReference type="SUPFAM" id="SSF109604">
    <property type="entry name" value="HD-domain/PDEase-like"/>
    <property type="match status" value="1"/>
</dbReference>
<evidence type="ECO:0000259" key="9">
    <source>
        <dbReference type="PROSITE" id="PS51643"/>
    </source>
</evidence>
<dbReference type="InterPro" id="IPR006483">
    <property type="entry name" value="CRISPR-assoc_Cas3_HD"/>
</dbReference>
<evidence type="ECO:0000313" key="10">
    <source>
        <dbReference type="EMBL" id="WYY07453.1"/>
    </source>
</evidence>
<dbReference type="NCBIfam" id="TIGR02621">
    <property type="entry name" value="cas3_GSU0051"/>
    <property type="match status" value="1"/>
</dbReference>
<dbReference type="EMBL" id="CP136137">
    <property type="protein sequence ID" value="WYY07453.1"/>
    <property type="molecule type" value="Genomic_DNA"/>
</dbReference>
<evidence type="ECO:0000256" key="5">
    <source>
        <dbReference type="ARBA" id="ARBA00022801"/>
    </source>
</evidence>
<evidence type="ECO:0000313" key="11">
    <source>
        <dbReference type="Proteomes" id="UP001479933"/>
    </source>
</evidence>
<dbReference type="RefSeq" id="WP_169802461.1">
    <property type="nucleotide sequence ID" value="NZ_CP136137.1"/>
</dbReference>